<evidence type="ECO:0000256" key="6">
    <source>
        <dbReference type="SAM" id="Phobius"/>
    </source>
</evidence>
<keyword evidence="2" id="KW-1003">Cell membrane</keyword>
<keyword evidence="10" id="KW-1185">Reference proteome</keyword>
<dbReference type="AlphaFoldDB" id="A0A3E1RFJ4"/>
<feature type="transmembrane region" description="Helical" evidence="6">
    <location>
        <begin position="12"/>
        <end position="33"/>
    </location>
</feature>
<evidence type="ECO:0000313" key="10">
    <source>
        <dbReference type="Proteomes" id="UP000260665"/>
    </source>
</evidence>
<dbReference type="OrthoDB" id="8559110at2"/>
<evidence type="ECO:0000256" key="5">
    <source>
        <dbReference type="ARBA" id="ARBA00023136"/>
    </source>
</evidence>
<keyword evidence="3 6" id="KW-0812">Transmembrane</keyword>
<dbReference type="InterPro" id="IPR050445">
    <property type="entry name" value="Bact_polysacc_biosynth/exp"/>
</dbReference>
<evidence type="ECO:0000256" key="3">
    <source>
        <dbReference type="ARBA" id="ARBA00022692"/>
    </source>
</evidence>
<sequence>MNPKQIFLIVFAHRYIAALVFAVVLVGGTFYTWTAPKVYQASTDLLVDSKVDPIAGAAATAGNYVATQIAILQSERVAVGVINRLKIASNPGLIEDWKIATKGKIPLENYYANLLRKNLQAEALRGSNIIRLTFEGKDAKFVTAIVNTYAQAYLDLTVDLRVEPVRQYSEWFDERLKTLRADVEQKQTKLSEYQRTHGLVGSDQKADVESQRLDALMSQLVSIQSENMAINSRQKTSGGELSPDVQASSVVQNLRADLNRAENKLTELSVSLGPNHPQRVQLEGQVAELKQQITVEMGRVSGSTGVARTTASLREGELRGVIAAQKERVLSLRSQRDEVSVLAQDVEAAKAIYESVLQRSNQLNLEKQTDQANVSILSPAVEPAYPYKPDKPKFLAATVMGALAAAFAAAMGLEMLNRKVRVVQDIMVDDVPVLGIIERRGDVYSLTERLALFQKFFTKRRVRKEIAAASRLGSL</sequence>
<feature type="transmembrane region" description="Helical" evidence="6">
    <location>
        <begin position="394"/>
        <end position="413"/>
    </location>
</feature>
<dbReference type="Pfam" id="PF13807">
    <property type="entry name" value="GNVR"/>
    <property type="match status" value="1"/>
</dbReference>
<name>A0A3E1RFJ4_9BURK</name>
<protein>
    <submittedName>
        <fullName evidence="9">Chain length determinant protein EpsF</fullName>
    </submittedName>
</protein>
<gene>
    <name evidence="9" type="ORF">DIC66_04495</name>
</gene>
<dbReference type="Proteomes" id="UP000260665">
    <property type="component" value="Unassembled WGS sequence"/>
</dbReference>
<dbReference type="PANTHER" id="PTHR32309">
    <property type="entry name" value="TYROSINE-PROTEIN KINASE"/>
    <property type="match status" value="1"/>
</dbReference>
<organism evidence="9 10">
    <name type="scientific">Rhodoferax lacus</name>
    <dbReference type="NCBI Taxonomy" id="2184758"/>
    <lineage>
        <taxon>Bacteria</taxon>
        <taxon>Pseudomonadati</taxon>
        <taxon>Pseudomonadota</taxon>
        <taxon>Betaproteobacteria</taxon>
        <taxon>Burkholderiales</taxon>
        <taxon>Comamonadaceae</taxon>
        <taxon>Rhodoferax</taxon>
    </lineage>
</organism>
<proteinExistence type="predicted"/>
<dbReference type="RefSeq" id="WP_117174506.1">
    <property type="nucleotide sequence ID" value="NZ_QFZK01000002.1"/>
</dbReference>
<dbReference type="PANTHER" id="PTHR32309:SF13">
    <property type="entry name" value="FERRIC ENTEROBACTIN TRANSPORT PROTEIN FEPE"/>
    <property type="match status" value="1"/>
</dbReference>
<reference evidence="9 10" key="1">
    <citation type="submission" date="2018-05" db="EMBL/GenBank/DDBJ databases">
        <title>Rhodoferax soyangensis sp.nov., isolated from an oligotrophic freshwater lake.</title>
        <authorList>
            <person name="Park M."/>
        </authorList>
    </citation>
    <scope>NUCLEOTIDE SEQUENCE [LARGE SCALE GENOMIC DNA]</scope>
    <source>
        <strain evidence="9 10">IMCC26218</strain>
    </source>
</reference>
<dbReference type="GO" id="GO:0005886">
    <property type="term" value="C:plasma membrane"/>
    <property type="evidence" value="ECO:0007669"/>
    <property type="project" value="UniProtKB-SubCell"/>
</dbReference>
<evidence type="ECO:0000259" key="8">
    <source>
        <dbReference type="Pfam" id="PF13807"/>
    </source>
</evidence>
<keyword evidence="5 6" id="KW-0472">Membrane</keyword>
<evidence type="ECO:0000256" key="2">
    <source>
        <dbReference type="ARBA" id="ARBA00022475"/>
    </source>
</evidence>
<dbReference type="InterPro" id="IPR003856">
    <property type="entry name" value="LPS_length_determ_N"/>
</dbReference>
<comment type="subcellular location">
    <subcellularLocation>
        <location evidence="1">Cell membrane</location>
        <topology evidence="1">Multi-pass membrane protein</topology>
    </subcellularLocation>
</comment>
<feature type="domain" description="Tyrosine-protein kinase G-rich" evidence="8">
    <location>
        <begin position="335"/>
        <end position="410"/>
    </location>
</feature>
<comment type="caution">
    <text evidence="9">The sequence shown here is derived from an EMBL/GenBank/DDBJ whole genome shotgun (WGS) entry which is preliminary data.</text>
</comment>
<accession>A0A3E1RFJ4</accession>
<dbReference type="InterPro" id="IPR032807">
    <property type="entry name" value="GNVR"/>
</dbReference>
<evidence type="ECO:0000256" key="1">
    <source>
        <dbReference type="ARBA" id="ARBA00004651"/>
    </source>
</evidence>
<dbReference type="GO" id="GO:0004713">
    <property type="term" value="F:protein tyrosine kinase activity"/>
    <property type="evidence" value="ECO:0007669"/>
    <property type="project" value="TreeGrafter"/>
</dbReference>
<evidence type="ECO:0000313" key="9">
    <source>
        <dbReference type="EMBL" id="RFO97991.1"/>
    </source>
</evidence>
<dbReference type="Pfam" id="PF02706">
    <property type="entry name" value="Wzz"/>
    <property type="match status" value="1"/>
</dbReference>
<dbReference type="EMBL" id="QFZK01000002">
    <property type="protein sequence ID" value="RFO97991.1"/>
    <property type="molecule type" value="Genomic_DNA"/>
</dbReference>
<keyword evidence="4 6" id="KW-1133">Transmembrane helix</keyword>
<feature type="domain" description="Polysaccharide chain length determinant N-terminal" evidence="7">
    <location>
        <begin position="5"/>
        <end position="83"/>
    </location>
</feature>
<evidence type="ECO:0000256" key="4">
    <source>
        <dbReference type="ARBA" id="ARBA00022989"/>
    </source>
</evidence>
<evidence type="ECO:0000259" key="7">
    <source>
        <dbReference type="Pfam" id="PF02706"/>
    </source>
</evidence>